<dbReference type="RefSeq" id="WP_068958289.1">
    <property type="nucleotide sequence ID" value="NZ_LGLV01000019.1"/>
</dbReference>
<evidence type="ECO:0000313" key="1">
    <source>
        <dbReference type="EMBL" id="OBZ92602.1"/>
    </source>
</evidence>
<dbReference type="EMBL" id="LGLV01000019">
    <property type="protein sequence ID" value="OBZ92602.1"/>
    <property type="molecule type" value="Genomic_DNA"/>
</dbReference>
<dbReference type="Pfam" id="PF06187">
    <property type="entry name" value="DUF993"/>
    <property type="match status" value="1"/>
</dbReference>
<dbReference type="STRING" id="1612624.ADU59_26565"/>
<dbReference type="InterPro" id="IPR009334">
    <property type="entry name" value="DUF993"/>
</dbReference>
<proteinExistence type="predicted"/>
<reference evidence="1 2" key="1">
    <citation type="journal article" date="2016" name="Syst. Appl. Microbiol.">
        <title>Pararhizobium polonicum sp. nov. isolated from tumors on stone fruit rootstocks.</title>
        <authorList>
            <person name="Pulawska J."/>
            <person name="Kuzmanovic N."/>
            <person name="Willems A."/>
            <person name="Pothier J.F."/>
        </authorList>
    </citation>
    <scope>NUCLEOTIDE SEQUENCE [LARGE SCALE GENOMIC DNA]</scope>
    <source>
        <strain evidence="1 2">F5.1</strain>
    </source>
</reference>
<name>A0A1C7NUE3_9HYPH</name>
<protein>
    <recommendedName>
        <fullName evidence="3">Dihydrodipicolinate synthase family protein</fullName>
    </recommendedName>
</protein>
<dbReference type="PATRIC" id="fig|1612624.7.peg.3039"/>
<organism evidence="1 2">
    <name type="scientific">Pararhizobium polonicum</name>
    <dbReference type="NCBI Taxonomy" id="1612624"/>
    <lineage>
        <taxon>Bacteria</taxon>
        <taxon>Pseudomonadati</taxon>
        <taxon>Pseudomonadota</taxon>
        <taxon>Alphaproteobacteria</taxon>
        <taxon>Hyphomicrobiales</taxon>
        <taxon>Rhizobiaceae</taxon>
        <taxon>Rhizobium/Agrobacterium group</taxon>
        <taxon>Pararhizobium</taxon>
    </lineage>
</organism>
<dbReference type="Proteomes" id="UP000093111">
    <property type="component" value="Unassembled WGS sequence"/>
</dbReference>
<dbReference type="Gene3D" id="3.20.20.70">
    <property type="entry name" value="Aldolase class I"/>
    <property type="match status" value="1"/>
</dbReference>
<dbReference type="AlphaFoldDB" id="A0A1C7NUE3"/>
<accession>A0A1C7NUE3</accession>
<comment type="caution">
    <text evidence="1">The sequence shown here is derived from an EMBL/GenBank/DDBJ whole genome shotgun (WGS) entry which is preliminary data.</text>
</comment>
<gene>
    <name evidence="1" type="ORF">ADU59_26565</name>
</gene>
<keyword evidence="2" id="KW-1185">Reference proteome</keyword>
<dbReference type="OrthoDB" id="9805272at2"/>
<evidence type="ECO:0008006" key="3">
    <source>
        <dbReference type="Google" id="ProtNLM"/>
    </source>
</evidence>
<dbReference type="InterPro" id="IPR013785">
    <property type="entry name" value="Aldolase_TIM"/>
</dbReference>
<sequence>MPATLSLPRADGTLEPYRFMGTPIARPATVPVFNRIAYAAAHVVSDPLRDLDPWGRPAIDWETTLAFRHHLWSLGFKIAEAMDTAQRGLGLDWSGAQDLIRRSLAEARTVPGADLACGAGTDHLAPADTRSLDDVIHAYETQVGFVEREGGRSIMMASRALARIAASPDDYRKVYGHILRQTKDKVVLHWLGDMFDPQLGGYWGSQNFETALDTVLSIIEENRAKVEGIKISLLDNACEVALRNRLPEGVICFTGDDFNYAELIEGDGTKYSHALLGIFDAVAPSASKALASLASGDVATFRSVIEPTVPLSRKIFEAPTQYYKAGVVFLAWLNGHQNHFTMPAGMQSARGVLHYADIFRLGDKANVLDKPDLAAERMKAFLVMQGF</sequence>
<evidence type="ECO:0000313" key="2">
    <source>
        <dbReference type="Proteomes" id="UP000093111"/>
    </source>
</evidence>